<evidence type="ECO:0000313" key="3">
    <source>
        <dbReference type="EMBL" id="KAL3681542.1"/>
    </source>
</evidence>
<comment type="caution">
    <text evidence="3">The sequence shown here is derived from an EMBL/GenBank/DDBJ whole genome shotgun (WGS) entry which is preliminary data.</text>
</comment>
<reference evidence="3 4" key="1">
    <citation type="submission" date="2024-09" db="EMBL/GenBank/DDBJ databases">
        <title>Chromosome-scale assembly of Riccia sorocarpa.</title>
        <authorList>
            <person name="Paukszto L."/>
        </authorList>
    </citation>
    <scope>NUCLEOTIDE SEQUENCE [LARGE SCALE GENOMIC DNA]</scope>
    <source>
        <strain evidence="3">LP-2024</strain>
        <tissue evidence="3">Aerial parts of the thallus</tissue>
    </source>
</reference>
<keyword evidence="1" id="KW-0175">Coiled coil</keyword>
<feature type="region of interest" description="Disordered" evidence="2">
    <location>
        <begin position="1"/>
        <end position="52"/>
    </location>
</feature>
<gene>
    <name evidence="3" type="ORF">R1sor_024498</name>
</gene>
<organism evidence="3 4">
    <name type="scientific">Riccia sorocarpa</name>
    <dbReference type="NCBI Taxonomy" id="122646"/>
    <lineage>
        <taxon>Eukaryota</taxon>
        <taxon>Viridiplantae</taxon>
        <taxon>Streptophyta</taxon>
        <taxon>Embryophyta</taxon>
        <taxon>Marchantiophyta</taxon>
        <taxon>Marchantiopsida</taxon>
        <taxon>Marchantiidae</taxon>
        <taxon>Marchantiales</taxon>
        <taxon>Ricciaceae</taxon>
        <taxon>Riccia</taxon>
    </lineage>
</organism>
<proteinExistence type="predicted"/>
<evidence type="ECO:0000256" key="1">
    <source>
        <dbReference type="SAM" id="Coils"/>
    </source>
</evidence>
<keyword evidence="4" id="KW-1185">Reference proteome</keyword>
<dbReference type="AlphaFoldDB" id="A0ABD3GQN2"/>
<accession>A0ABD3GQN2</accession>
<evidence type="ECO:0000313" key="4">
    <source>
        <dbReference type="Proteomes" id="UP001633002"/>
    </source>
</evidence>
<protein>
    <submittedName>
        <fullName evidence="3">Uncharacterized protein</fullName>
    </submittedName>
</protein>
<name>A0ABD3GQN2_9MARC</name>
<sequence>MTTKRGRSPPLQHAPTPVDCAHDVAEEGLISDAKRLRGEHGSAGASGSNQHLTVFRQPQGLVEGGRKPVSFNELSFCSPADVFPHLDLKDIKTKGHVVLDGRLFSPGDSHAASHLLLEDGKQKRNTFDDTRARWDAEKGSLVREREELKRELQKVQAEAEAANKESEGLRQ</sequence>
<evidence type="ECO:0000256" key="2">
    <source>
        <dbReference type="SAM" id="MobiDB-lite"/>
    </source>
</evidence>
<feature type="coiled-coil region" evidence="1">
    <location>
        <begin position="131"/>
        <end position="165"/>
    </location>
</feature>
<dbReference type="Proteomes" id="UP001633002">
    <property type="component" value="Unassembled WGS sequence"/>
</dbReference>
<dbReference type="EMBL" id="JBJQOH010000007">
    <property type="protein sequence ID" value="KAL3681542.1"/>
    <property type="molecule type" value="Genomic_DNA"/>
</dbReference>